<dbReference type="InterPro" id="IPR050383">
    <property type="entry name" value="GlyoxalaseI/FosfomycinResist"/>
</dbReference>
<dbReference type="EC" id="1.13.11.2" evidence="3"/>
<dbReference type="SUPFAM" id="SSF54593">
    <property type="entry name" value="Glyoxalase/Bleomycin resistance protein/Dihydroxybiphenyl dioxygenase"/>
    <property type="match status" value="1"/>
</dbReference>
<keyword evidence="1" id="KW-0677">Repeat</keyword>
<organism evidence="3 4">
    <name type="scientific">Amycolatopsis heterodermiae</name>
    <dbReference type="NCBI Taxonomy" id="3110235"/>
    <lineage>
        <taxon>Bacteria</taxon>
        <taxon>Bacillati</taxon>
        <taxon>Actinomycetota</taxon>
        <taxon>Actinomycetes</taxon>
        <taxon>Pseudonocardiales</taxon>
        <taxon>Pseudonocardiaceae</taxon>
        <taxon>Amycolatopsis</taxon>
    </lineage>
</organism>
<dbReference type="PROSITE" id="PS51819">
    <property type="entry name" value="VOC"/>
    <property type="match status" value="2"/>
</dbReference>
<dbReference type="Proteomes" id="UP001304298">
    <property type="component" value="Unassembled WGS sequence"/>
</dbReference>
<evidence type="ECO:0000256" key="1">
    <source>
        <dbReference type="ARBA" id="ARBA00022737"/>
    </source>
</evidence>
<dbReference type="InterPro" id="IPR029068">
    <property type="entry name" value="Glyas_Bleomycin-R_OHBP_Dase"/>
</dbReference>
<dbReference type="InterPro" id="IPR004360">
    <property type="entry name" value="Glyas_Fos-R_dOase_dom"/>
</dbReference>
<dbReference type="RefSeq" id="WP_323327201.1">
    <property type="nucleotide sequence ID" value="NZ_JAYFSI010000002.1"/>
</dbReference>
<dbReference type="InterPro" id="IPR037523">
    <property type="entry name" value="VOC_core"/>
</dbReference>
<reference evidence="3 4" key="1">
    <citation type="submission" date="2023-12" db="EMBL/GenBank/DDBJ databases">
        <title>Amycolatopsis sp. V23-08.</title>
        <authorList>
            <person name="Somphong A."/>
        </authorList>
    </citation>
    <scope>NUCLEOTIDE SEQUENCE [LARGE SCALE GENOMIC DNA]</scope>
    <source>
        <strain evidence="3 4">V23-08</strain>
    </source>
</reference>
<dbReference type="NCBIfam" id="TIGR03211">
    <property type="entry name" value="catechol_2_3"/>
    <property type="match status" value="1"/>
</dbReference>
<dbReference type="EMBL" id="JAYFSI010000002">
    <property type="protein sequence ID" value="MEA5360769.1"/>
    <property type="molecule type" value="Genomic_DNA"/>
</dbReference>
<accession>A0ABU5R533</accession>
<evidence type="ECO:0000259" key="2">
    <source>
        <dbReference type="PROSITE" id="PS51819"/>
    </source>
</evidence>
<gene>
    <name evidence="3" type="ORF">VA596_14570</name>
</gene>
<comment type="caution">
    <text evidence="3">The sequence shown here is derived from an EMBL/GenBank/DDBJ whole genome shotgun (WGS) entry which is preliminary data.</text>
</comment>
<sequence>MPDPSPRHEIAHLGHVELFTPEPARSLDFFVRVLGLTENGTDGDSVYLRTWDDYEHHSLKLTAAKTSGVGRTALRTTSAEALERRVKALEERGLGVGWVDGDTGIGPTYLFHDPDGHELEIYWETERYRPPEHLRPALKNQAQAYPGRGVGVRRLDHVNYLAQDAAANGQFVCDALGGRVTEQIRLDNGVISGQWTHFAQKSYDLVYTTDWTRSTGRLHHIAFATDTREDILRAADIALDNDVHIETGPHKHAIQQTFFLYVYEPGGNRIELCNPAARLIFAPDWEPVTWTEAERAKGQAWGLKTIESFHTHGTPPVV</sequence>
<evidence type="ECO:0000313" key="4">
    <source>
        <dbReference type="Proteomes" id="UP001304298"/>
    </source>
</evidence>
<keyword evidence="4" id="KW-1185">Reference proteome</keyword>
<protein>
    <submittedName>
        <fullName evidence="3">Catechol 2,3-dioxygenase</fullName>
        <ecNumber evidence="3">1.13.11.2</ecNumber>
    </submittedName>
</protein>
<proteinExistence type="predicted"/>
<dbReference type="CDD" id="cd09013">
    <property type="entry name" value="BphC-JF8_N_like"/>
    <property type="match status" value="1"/>
</dbReference>
<evidence type="ECO:0000313" key="3">
    <source>
        <dbReference type="EMBL" id="MEA5360769.1"/>
    </source>
</evidence>
<name>A0ABU5R533_9PSEU</name>
<keyword evidence="3" id="KW-0560">Oxidoreductase</keyword>
<feature type="domain" description="VOC" evidence="2">
    <location>
        <begin position="12"/>
        <end position="124"/>
    </location>
</feature>
<dbReference type="Gene3D" id="3.10.180.10">
    <property type="entry name" value="2,3-Dihydroxybiphenyl 1,2-Dioxygenase, domain 1"/>
    <property type="match status" value="2"/>
</dbReference>
<dbReference type="GO" id="GO:0018577">
    <property type="term" value="F:catechol 2,3-dioxygenase activity"/>
    <property type="evidence" value="ECO:0007669"/>
    <property type="project" value="UniProtKB-EC"/>
</dbReference>
<feature type="domain" description="VOC" evidence="2">
    <location>
        <begin position="154"/>
        <end position="275"/>
    </location>
</feature>
<dbReference type="InterPro" id="IPR017624">
    <property type="entry name" value="Catechol_2-3_dOase"/>
</dbReference>
<dbReference type="PANTHER" id="PTHR21366">
    <property type="entry name" value="GLYOXALASE FAMILY PROTEIN"/>
    <property type="match status" value="1"/>
</dbReference>
<dbReference type="Pfam" id="PF00903">
    <property type="entry name" value="Glyoxalase"/>
    <property type="match status" value="2"/>
</dbReference>